<dbReference type="Pfam" id="PF08125">
    <property type="entry name" value="Mannitol_dh_C"/>
    <property type="match status" value="1"/>
</dbReference>
<evidence type="ECO:0000256" key="1">
    <source>
        <dbReference type="ARBA" id="ARBA00023002"/>
    </source>
</evidence>
<dbReference type="PANTHER" id="PTHR30524">
    <property type="entry name" value="MANNITOL-1-PHOSPHATE 5-DEHYDROGENASE"/>
    <property type="match status" value="1"/>
</dbReference>
<dbReference type="InterPro" id="IPR008927">
    <property type="entry name" value="6-PGluconate_DH-like_C_sf"/>
</dbReference>
<dbReference type="Gene3D" id="3.40.50.720">
    <property type="entry name" value="NAD(P)-binding Rossmann-like Domain"/>
    <property type="match status" value="1"/>
</dbReference>
<evidence type="ECO:0000256" key="2">
    <source>
        <dbReference type="ARBA" id="ARBA00023027"/>
    </source>
</evidence>
<evidence type="ECO:0000259" key="3">
    <source>
        <dbReference type="Pfam" id="PF01232"/>
    </source>
</evidence>
<dbReference type="Pfam" id="PF01232">
    <property type="entry name" value="Mannitol_dh"/>
    <property type="match status" value="1"/>
</dbReference>
<dbReference type="NCBIfam" id="NF002969">
    <property type="entry name" value="PRK03643.1"/>
    <property type="match status" value="1"/>
</dbReference>
<feature type="domain" description="Mannitol dehydrogenase C-terminal" evidence="4">
    <location>
        <begin position="285"/>
        <end position="486"/>
    </location>
</feature>
<dbReference type="InterPro" id="IPR013118">
    <property type="entry name" value="Mannitol_DH_C"/>
</dbReference>
<dbReference type="Proteomes" id="UP000308181">
    <property type="component" value="Unassembled WGS sequence"/>
</dbReference>
<sequence>MILNKLNIHAVNKDKVTVPEYAIFNLPEKVLQFGTGVLLRGLPDYFIDKANRQGVFNGRIVVVKSTDQGSTSDFDEQDSLYTLCIKGIENGETIEQNIISSAISRVLTAGKQWDQILELAASESLEIVISNTTEVGIQLVEDDVYAKPPLSFPGKLLALLLHRYKKFNGAKDKGLVIVPTELIVDNGTKLEEIVIMLAKRNNLPNGFIAWIKNHNSFCNSLVDCIVPGKPDAEQISNLQTELGYEDNLLISSEVYRLWAIQGDRKISEKLTFAKADKGVVITPDINLHRELKLRLLNGTHTLSCGLAYLSGFDNVKSAMDDASTADFISNLMRNEIAPAIPYKVTKEQTDDFSYKVLDRFRNPHINHQWLSITANFTSKLKMRVVPILLQYQEVFKSAPNLMALGFAAYIRFMKPEIQKGTEVFGSFEGKKYLINDTKAAHLADLWNKNSQDKIVDAVLNDTLLWGDKLTIIPGFSKAVNQYLSKMDSQAALKEMVKSEIAKIQS</sequence>
<dbReference type="OrthoDB" id="9768714at2"/>
<dbReference type="InterPro" id="IPR036291">
    <property type="entry name" value="NAD(P)-bd_dom_sf"/>
</dbReference>
<dbReference type="AlphaFoldDB" id="A0A4U1C765"/>
<keyword evidence="2" id="KW-0520">NAD</keyword>
<gene>
    <name evidence="5" type="ORF">FA046_02105</name>
</gene>
<keyword evidence="6" id="KW-1185">Reference proteome</keyword>
<accession>A0A4U1C765</accession>
<dbReference type="SUPFAM" id="SSF51735">
    <property type="entry name" value="NAD(P)-binding Rossmann-fold domains"/>
    <property type="match status" value="1"/>
</dbReference>
<dbReference type="GO" id="GO:0005829">
    <property type="term" value="C:cytosol"/>
    <property type="evidence" value="ECO:0007669"/>
    <property type="project" value="TreeGrafter"/>
</dbReference>
<dbReference type="GO" id="GO:0019592">
    <property type="term" value="P:mannitol catabolic process"/>
    <property type="evidence" value="ECO:0007669"/>
    <property type="project" value="TreeGrafter"/>
</dbReference>
<dbReference type="PANTHER" id="PTHR30524:SF0">
    <property type="entry name" value="ALTRONATE OXIDOREDUCTASE-RELATED"/>
    <property type="match status" value="1"/>
</dbReference>
<organism evidence="5 6">
    <name type="scientific">Pedobacter cryophilus</name>
    <dbReference type="NCBI Taxonomy" id="2571271"/>
    <lineage>
        <taxon>Bacteria</taxon>
        <taxon>Pseudomonadati</taxon>
        <taxon>Bacteroidota</taxon>
        <taxon>Sphingobacteriia</taxon>
        <taxon>Sphingobacteriales</taxon>
        <taxon>Sphingobacteriaceae</taxon>
        <taxon>Pedobacter</taxon>
    </lineage>
</organism>
<dbReference type="InterPro" id="IPR013131">
    <property type="entry name" value="Mannitol_DH_N"/>
</dbReference>
<dbReference type="EMBL" id="SWBP01000001">
    <property type="protein sequence ID" value="TKC00494.1"/>
    <property type="molecule type" value="Genomic_DNA"/>
</dbReference>
<comment type="caution">
    <text evidence="5">The sequence shown here is derived from an EMBL/GenBank/DDBJ whole genome shotgun (WGS) entry which is preliminary data.</text>
</comment>
<dbReference type="Gene3D" id="1.10.1040.10">
    <property type="entry name" value="N-(1-d-carboxylethyl)-l-norvaline Dehydrogenase, domain 2"/>
    <property type="match status" value="1"/>
</dbReference>
<dbReference type="SUPFAM" id="SSF48179">
    <property type="entry name" value="6-phosphogluconate dehydrogenase C-terminal domain-like"/>
    <property type="match status" value="1"/>
</dbReference>
<proteinExistence type="predicted"/>
<dbReference type="GO" id="GO:0008926">
    <property type="term" value="F:mannitol-1-phosphate 5-dehydrogenase activity"/>
    <property type="evidence" value="ECO:0007669"/>
    <property type="project" value="TreeGrafter"/>
</dbReference>
<reference evidence="5 6" key="1">
    <citation type="submission" date="2019-04" db="EMBL/GenBank/DDBJ databases">
        <title>Pedobacter sp. AR-3-17 sp. nov., isolated from Arctic soil.</title>
        <authorList>
            <person name="Dahal R.H."/>
            <person name="Kim D.-U."/>
        </authorList>
    </citation>
    <scope>NUCLEOTIDE SEQUENCE [LARGE SCALE GENOMIC DNA]</scope>
    <source>
        <strain evidence="5 6">AR-3-17</strain>
    </source>
</reference>
<keyword evidence="1" id="KW-0560">Oxidoreductase</keyword>
<evidence type="ECO:0000313" key="5">
    <source>
        <dbReference type="EMBL" id="TKC00494.1"/>
    </source>
</evidence>
<name>A0A4U1C765_9SPHI</name>
<protein>
    <submittedName>
        <fullName evidence="5">Tagaturonate reductase</fullName>
    </submittedName>
</protein>
<dbReference type="InterPro" id="IPR013328">
    <property type="entry name" value="6PGD_dom2"/>
</dbReference>
<evidence type="ECO:0000259" key="4">
    <source>
        <dbReference type="Pfam" id="PF08125"/>
    </source>
</evidence>
<evidence type="ECO:0000313" key="6">
    <source>
        <dbReference type="Proteomes" id="UP000308181"/>
    </source>
</evidence>
<feature type="domain" description="Mannitol dehydrogenase N-terminal" evidence="3">
    <location>
        <begin position="29"/>
        <end position="263"/>
    </location>
</feature>